<accession>A0A8H4T5R2</accession>
<comment type="caution">
    <text evidence="1">The sequence shown here is derived from an EMBL/GenBank/DDBJ whole genome shotgun (WGS) entry which is preliminary data.</text>
</comment>
<evidence type="ECO:0000313" key="1">
    <source>
        <dbReference type="EMBL" id="KAF4951821.1"/>
    </source>
</evidence>
<evidence type="ECO:0000313" key="2">
    <source>
        <dbReference type="Proteomes" id="UP000604273"/>
    </source>
</evidence>
<dbReference type="Proteomes" id="UP000604273">
    <property type="component" value="Unassembled WGS sequence"/>
</dbReference>
<gene>
    <name evidence="1" type="ORF">FGADI_7191</name>
</gene>
<dbReference type="OrthoDB" id="6077919at2759"/>
<reference evidence="1" key="2">
    <citation type="submission" date="2020-05" db="EMBL/GenBank/DDBJ databases">
        <authorList>
            <person name="Kim H.-S."/>
            <person name="Proctor R.H."/>
            <person name="Brown D.W."/>
        </authorList>
    </citation>
    <scope>NUCLEOTIDE SEQUENCE</scope>
    <source>
        <strain evidence="1">NRRL 45417</strain>
    </source>
</reference>
<dbReference type="AlphaFoldDB" id="A0A8H4T5R2"/>
<dbReference type="EMBL" id="JABFAI010000166">
    <property type="protein sequence ID" value="KAF4951821.1"/>
    <property type="molecule type" value="Genomic_DNA"/>
</dbReference>
<protein>
    <submittedName>
        <fullName evidence="1">Uncharacterized protein</fullName>
    </submittedName>
</protein>
<name>A0A8H4T5R2_9HYPO</name>
<reference evidence="1" key="1">
    <citation type="journal article" date="2020" name="BMC Genomics">
        <title>Correction to: Identification and distribution of gene clusters required for synthesis of sphingolipid metabolism inhibitors in diverse species of the filamentous fungus Fusarium.</title>
        <authorList>
            <person name="Kim H.S."/>
            <person name="Lohmar J.M."/>
            <person name="Busman M."/>
            <person name="Brown D.W."/>
            <person name="Naumann T.A."/>
            <person name="Divon H.H."/>
            <person name="Lysoe E."/>
            <person name="Uhlig S."/>
            <person name="Proctor R.H."/>
        </authorList>
    </citation>
    <scope>NUCLEOTIDE SEQUENCE</scope>
    <source>
        <strain evidence="1">NRRL 45417</strain>
    </source>
</reference>
<organism evidence="1 2">
    <name type="scientific">Fusarium gaditjirri</name>
    <dbReference type="NCBI Taxonomy" id="282569"/>
    <lineage>
        <taxon>Eukaryota</taxon>
        <taxon>Fungi</taxon>
        <taxon>Dikarya</taxon>
        <taxon>Ascomycota</taxon>
        <taxon>Pezizomycotina</taxon>
        <taxon>Sordariomycetes</taxon>
        <taxon>Hypocreomycetidae</taxon>
        <taxon>Hypocreales</taxon>
        <taxon>Nectriaceae</taxon>
        <taxon>Fusarium</taxon>
        <taxon>Fusarium nisikadoi species complex</taxon>
    </lineage>
</organism>
<proteinExistence type="predicted"/>
<keyword evidence="2" id="KW-1185">Reference proteome</keyword>
<sequence length="213" mass="24702">MVIAFDTARFTLHDLRNDTPSEKKIHTNQWMRSLPALEAAIQIVVRKQWTYLHDYQANRDRVRTTRDGKRLASDLVILDNEFSPFSQQPFELAIVDRVYGGALSNILVKHPEESRFPTPIRERWATEWRRKSTRRLVVQPGERACMQLRLSFREFGVSKEPAFLVYHQLKTDLSISRNFRATGGYSDILPINDKCIPLLKLLRSQQLPAPSGV</sequence>